<evidence type="ECO:0000313" key="2">
    <source>
        <dbReference type="EMBL" id="KAF4678221.1"/>
    </source>
</evidence>
<dbReference type="OrthoDB" id="428607at2759"/>
<proteinExistence type="predicted"/>
<reference evidence="2 3" key="1">
    <citation type="submission" date="2020-04" db="EMBL/GenBank/DDBJ databases">
        <title>Perkinsus chesapeaki whole genome sequence.</title>
        <authorList>
            <person name="Bogema D.R."/>
        </authorList>
    </citation>
    <scope>NUCLEOTIDE SEQUENCE [LARGE SCALE GENOMIC DNA]</scope>
    <source>
        <strain evidence="2">ATCC PRA-425</strain>
    </source>
</reference>
<feature type="transmembrane region" description="Helical" evidence="1">
    <location>
        <begin position="129"/>
        <end position="151"/>
    </location>
</feature>
<keyword evidence="1" id="KW-0812">Transmembrane</keyword>
<organism evidence="2 3">
    <name type="scientific">Perkinsus chesapeaki</name>
    <name type="common">Clam parasite</name>
    <name type="synonym">Perkinsus andrewsi</name>
    <dbReference type="NCBI Taxonomy" id="330153"/>
    <lineage>
        <taxon>Eukaryota</taxon>
        <taxon>Sar</taxon>
        <taxon>Alveolata</taxon>
        <taxon>Perkinsozoa</taxon>
        <taxon>Perkinsea</taxon>
        <taxon>Perkinsida</taxon>
        <taxon>Perkinsidae</taxon>
        <taxon>Perkinsus</taxon>
    </lineage>
</organism>
<sequence>MLQPADVLCNSPSHVDETLHYLLLQAPSRPVPMPLRGYSIFLVVLGIALAIGAIVLDASLAFPHQQLIRNSALITAAFLLATGADGMLAGGSLYEAKRFYVMFLFSHVLAVSELLTGAIFLGRDEGATFTSLCVVAALIGLCGIISVGHIAKG</sequence>
<comment type="caution">
    <text evidence="2">The sequence shown here is derived from an EMBL/GenBank/DDBJ whole genome shotgun (WGS) entry which is preliminary data.</text>
</comment>
<evidence type="ECO:0000313" key="3">
    <source>
        <dbReference type="Proteomes" id="UP000591131"/>
    </source>
</evidence>
<evidence type="ECO:0000256" key="1">
    <source>
        <dbReference type="SAM" id="Phobius"/>
    </source>
</evidence>
<protein>
    <submittedName>
        <fullName evidence="2">Uncharacterized protein</fullName>
    </submittedName>
</protein>
<name>A0A7J6N5L8_PERCH</name>
<feature type="transmembrane region" description="Helical" evidence="1">
    <location>
        <begin position="38"/>
        <end position="60"/>
    </location>
</feature>
<dbReference type="Proteomes" id="UP000591131">
    <property type="component" value="Unassembled WGS sequence"/>
</dbReference>
<keyword evidence="3" id="KW-1185">Reference proteome</keyword>
<keyword evidence="1" id="KW-1133">Transmembrane helix</keyword>
<feature type="transmembrane region" description="Helical" evidence="1">
    <location>
        <begin position="72"/>
        <end position="94"/>
    </location>
</feature>
<dbReference type="EMBL" id="JAAPAO010000002">
    <property type="protein sequence ID" value="KAF4678221.1"/>
    <property type="molecule type" value="Genomic_DNA"/>
</dbReference>
<accession>A0A7J6N5L8</accession>
<dbReference type="AlphaFoldDB" id="A0A7J6N5L8"/>
<gene>
    <name evidence="2" type="ORF">FOL47_003283</name>
</gene>
<keyword evidence="1" id="KW-0472">Membrane</keyword>
<feature type="transmembrane region" description="Helical" evidence="1">
    <location>
        <begin position="100"/>
        <end position="122"/>
    </location>
</feature>